<evidence type="ECO:0000256" key="5">
    <source>
        <dbReference type="ARBA" id="ARBA00022695"/>
    </source>
</evidence>
<dbReference type="GO" id="GO:0005737">
    <property type="term" value="C:cytoplasm"/>
    <property type="evidence" value="ECO:0007669"/>
    <property type="project" value="UniProtKB-SubCell"/>
</dbReference>
<evidence type="ECO:0000259" key="10">
    <source>
        <dbReference type="Pfam" id="PF02767"/>
    </source>
</evidence>
<feature type="domain" description="DNA polymerase III beta sliding clamp C-terminal" evidence="11">
    <location>
        <begin position="280"/>
        <end position="361"/>
    </location>
</feature>
<comment type="caution">
    <text evidence="12">The sequence shown here is derived from an EMBL/GenBank/DDBJ whole genome shotgun (WGS) entry which is preliminary data.</text>
</comment>
<dbReference type="InterPro" id="IPR001001">
    <property type="entry name" value="DNA_polIII_beta"/>
</dbReference>
<dbReference type="Proteomes" id="UP000460272">
    <property type="component" value="Unassembled WGS sequence"/>
</dbReference>
<sequence length="417" mass="43953">MKFTVDRDALADAVGWVARALPARPVVPVLTGLLLSTVPENTGQDDIQGPNGSGFLTLSCFDYEVSARVRLRAEVAEPGTVLVPGRLLGEIIRALPSHPVSFADDPDGVSVTCGDAAFLLTPMRLADYPELPELPQLAGTVDGGVLAHAIAQVTPAASRDDTLPMLTAVNLELDGPTMTLAATDRYRLAVRDLLWHPAPGAVERGKAAFLVPARTLSDAARMMIHGTEVRIMVRQPAGDAVHDGQAGPGAAEAMIGFEAGERRLTTRLLAGEFVRYRSRFPSEFGCTADLPAEAFAEAVRRVALVAERGTPVQLAFAPDRVTIGAATQGQARARETVAAEFSGGDPAIAFSPQYLLDGIIAAAETHPHHGGPHAADGDAEPARVRIQFTGPAKPAVISRPPGTGNDFRYLVVPQRVG</sequence>
<dbReference type="InterPro" id="IPR046938">
    <property type="entry name" value="DNA_clamp_sf"/>
</dbReference>
<dbReference type="InterPro" id="IPR022634">
    <property type="entry name" value="DNA_polIII_beta_N"/>
</dbReference>
<name>A0A6P2BVV2_9ACTN</name>
<proteinExistence type="inferred from homology"/>
<protein>
    <submittedName>
        <fullName evidence="12">DNA polymerase III subunit beta</fullName>
        <ecNumber evidence="12">2.7.7.7</ecNumber>
    </submittedName>
</protein>
<evidence type="ECO:0000256" key="8">
    <source>
        <dbReference type="ARBA" id="ARBA00023125"/>
    </source>
</evidence>
<dbReference type="GO" id="GO:0006271">
    <property type="term" value="P:DNA strand elongation involved in DNA replication"/>
    <property type="evidence" value="ECO:0007669"/>
    <property type="project" value="TreeGrafter"/>
</dbReference>
<gene>
    <name evidence="12" type="ORF">EAS64_34230</name>
</gene>
<evidence type="ECO:0000256" key="2">
    <source>
        <dbReference type="ARBA" id="ARBA00010752"/>
    </source>
</evidence>
<keyword evidence="6" id="KW-0235">DNA replication</keyword>
<comment type="similarity">
    <text evidence="2">Belongs to the beta sliding clamp family.</text>
</comment>
<evidence type="ECO:0000256" key="1">
    <source>
        <dbReference type="ARBA" id="ARBA00004496"/>
    </source>
</evidence>
<dbReference type="Pfam" id="PF02767">
    <property type="entry name" value="DNA_pol3_beta_2"/>
    <property type="match status" value="1"/>
</dbReference>
<evidence type="ECO:0000256" key="6">
    <source>
        <dbReference type="ARBA" id="ARBA00022705"/>
    </source>
</evidence>
<dbReference type="AlphaFoldDB" id="A0A6P2BVV2"/>
<dbReference type="GO" id="GO:0009360">
    <property type="term" value="C:DNA polymerase III complex"/>
    <property type="evidence" value="ECO:0007669"/>
    <property type="project" value="InterPro"/>
</dbReference>
<evidence type="ECO:0000313" key="13">
    <source>
        <dbReference type="Proteomes" id="UP000460272"/>
    </source>
</evidence>
<feature type="domain" description="DNA polymerase III beta sliding clamp central" evidence="10">
    <location>
        <begin position="141"/>
        <end position="273"/>
    </location>
</feature>
<dbReference type="OrthoDB" id="468978at2"/>
<dbReference type="RefSeq" id="WP_145859802.1">
    <property type="nucleotide sequence ID" value="NZ_RPFW01000007.1"/>
</dbReference>
<dbReference type="GO" id="GO:0008408">
    <property type="term" value="F:3'-5' exonuclease activity"/>
    <property type="evidence" value="ECO:0007669"/>
    <property type="project" value="InterPro"/>
</dbReference>
<reference evidence="12 13" key="1">
    <citation type="submission" date="2018-11" db="EMBL/GenBank/DDBJ databases">
        <title>Trebonia kvetii gen.nov., sp.nov., a novel acidophilic actinobacterium, and proposal of the new actinobacterial family Treboniaceae fam. nov.</title>
        <authorList>
            <person name="Rapoport D."/>
            <person name="Sagova-Mareckova M."/>
            <person name="Sedlacek I."/>
            <person name="Provaznik J."/>
            <person name="Kralova S."/>
            <person name="Pavlinic D."/>
            <person name="Benes V."/>
            <person name="Kopecky J."/>
        </authorList>
    </citation>
    <scope>NUCLEOTIDE SEQUENCE [LARGE SCALE GENOMIC DNA]</scope>
    <source>
        <strain evidence="12 13">15Tr583</strain>
    </source>
</reference>
<dbReference type="Pfam" id="PF02768">
    <property type="entry name" value="DNA_pol3_beta_3"/>
    <property type="match status" value="1"/>
</dbReference>
<keyword evidence="8" id="KW-0238">DNA-binding</keyword>
<dbReference type="GO" id="GO:0003677">
    <property type="term" value="F:DNA binding"/>
    <property type="evidence" value="ECO:0007669"/>
    <property type="project" value="UniProtKB-KW"/>
</dbReference>
<keyword evidence="3" id="KW-0963">Cytoplasm</keyword>
<dbReference type="PANTHER" id="PTHR30478:SF0">
    <property type="entry name" value="BETA SLIDING CLAMP"/>
    <property type="match status" value="1"/>
</dbReference>
<keyword evidence="5 12" id="KW-0548">Nucleotidyltransferase</keyword>
<dbReference type="EC" id="2.7.7.7" evidence="12"/>
<dbReference type="InterPro" id="IPR022635">
    <property type="entry name" value="DNA_polIII_beta_C"/>
</dbReference>
<evidence type="ECO:0000259" key="9">
    <source>
        <dbReference type="Pfam" id="PF00712"/>
    </source>
</evidence>
<dbReference type="EMBL" id="RPFW01000007">
    <property type="protein sequence ID" value="TVZ01333.1"/>
    <property type="molecule type" value="Genomic_DNA"/>
</dbReference>
<dbReference type="GO" id="GO:0003887">
    <property type="term" value="F:DNA-directed DNA polymerase activity"/>
    <property type="evidence" value="ECO:0007669"/>
    <property type="project" value="UniProtKB-KW"/>
</dbReference>
<accession>A0A6P2BVV2</accession>
<dbReference type="PANTHER" id="PTHR30478">
    <property type="entry name" value="DNA POLYMERASE III SUBUNIT BETA"/>
    <property type="match status" value="1"/>
</dbReference>
<evidence type="ECO:0000256" key="7">
    <source>
        <dbReference type="ARBA" id="ARBA00022932"/>
    </source>
</evidence>
<evidence type="ECO:0000259" key="11">
    <source>
        <dbReference type="Pfam" id="PF02768"/>
    </source>
</evidence>
<dbReference type="InterPro" id="IPR022637">
    <property type="entry name" value="DNA_polIII_beta_cen"/>
</dbReference>
<evidence type="ECO:0000256" key="3">
    <source>
        <dbReference type="ARBA" id="ARBA00022490"/>
    </source>
</evidence>
<dbReference type="NCBIfam" id="TIGR00663">
    <property type="entry name" value="dnan"/>
    <property type="match status" value="1"/>
</dbReference>
<dbReference type="SUPFAM" id="SSF55979">
    <property type="entry name" value="DNA clamp"/>
    <property type="match status" value="3"/>
</dbReference>
<dbReference type="Pfam" id="PF00712">
    <property type="entry name" value="DNA_pol3_beta"/>
    <property type="match status" value="1"/>
</dbReference>
<comment type="subcellular location">
    <subcellularLocation>
        <location evidence="1">Cytoplasm</location>
    </subcellularLocation>
</comment>
<keyword evidence="13" id="KW-1185">Reference proteome</keyword>
<evidence type="ECO:0000313" key="12">
    <source>
        <dbReference type="EMBL" id="TVZ01333.1"/>
    </source>
</evidence>
<keyword evidence="4 12" id="KW-0808">Transferase</keyword>
<feature type="domain" description="DNA polymerase III beta sliding clamp N-terminal" evidence="9">
    <location>
        <begin position="1"/>
        <end position="132"/>
    </location>
</feature>
<dbReference type="SMART" id="SM00480">
    <property type="entry name" value="POL3Bc"/>
    <property type="match status" value="1"/>
</dbReference>
<dbReference type="CDD" id="cd00140">
    <property type="entry name" value="beta_clamp"/>
    <property type="match status" value="1"/>
</dbReference>
<keyword evidence="7" id="KW-0239">DNA-directed DNA polymerase</keyword>
<dbReference type="Gene3D" id="3.10.150.10">
    <property type="entry name" value="DNA Polymerase III, subunit A, domain 2"/>
    <property type="match status" value="3"/>
</dbReference>
<evidence type="ECO:0000256" key="4">
    <source>
        <dbReference type="ARBA" id="ARBA00022679"/>
    </source>
</evidence>
<organism evidence="12 13">
    <name type="scientific">Trebonia kvetii</name>
    <dbReference type="NCBI Taxonomy" id="2480626"/>
    <lineage>
        <taxon>Bacteria</taxon>
        <taxon>Bacillati</taxon>
        <taxon>Actinomycetota</taxon>
        <taxon>Actinomycetes</taxon>
        <taxon>Streptosporangiales</taxon>
        <taxon>Treboniaceae</taxon>
        <taxon>Trebonia</taxon>
    </lineage>
</organism>